<dbReference type="SUPFAM" id="SSF53335">
    <property type="entry name" value="S-adenosyl-L-methionine-dependent methyltransferases"/>
    <property type="match status" value="1"/>
</dbReference>
<comment type="caution">
    <text evidence="2">The sequence shown here is derived from an EMBL/GenBank/DDBJ whole genome shotgun (WGS) entry which is preliminary data.</text>
</comment>
<keyword evidence="2" id="KW-0808">Transferase</keyword>
<dbReference type="Gene3D" id="3.40.50.150">
    <property type="entry name" value="Vaccinia Virus protein VP39"/>
    <property type="match status" value="1"/>
</dbReference>
<gene>
    <name evidence="2" type="ORF">QQ055_09275</name>
</gene>
<dbReference type="Pfam" id="PF13847">
    <property type="entry name" value="Methyltransf_31"/>
    <property type="match status" value="1"/>
</dbReference>
<evidence type="ECO:0000259" key="1">
    <source>
        <dbReference type="Pfam" id="PF13847"/>
    </source>
</evidence>
<organism evidence="2 3">
    <name type="scientific">Geitlerinema calcuttense NRMC-F 0142</name>
    <dbReference type="NCBI Taxonomy" id="2922238"/>
    <lineage>
        <taxon>Bacteria</taxon>
        <taxon>Bacillati</taxon>
        <taxon>Cyanobacteriota</taxon>
        <taxon>Cyanophyceae</taxon>
        <taxon>Geitlerinematales</taxon>
        <taxon>Geitlerinemataceae</taxon>
        <taxon>Geitlerinema</taxon>
    </lineage>
</organism>
<sequence>MNSAILEIPLEQTPYENPVLLYTYNFTTASYLRTRRIVDLQEISILDLQSASGYSTLALALANPNAEITSVACSNAAVALAQKRLQYHGIENVRFQTLSFDRLEKIDREFDYINVENVLDQFPDAAVGLQTLQSKLKSEGIIRVKVDSAIARFYNYQAQRFFAELGLLQNSPSQAEVAKVREIMGLLKNGSMLKELTWLPQYSTEAGDAAIVRDYLFNHARGFRFPELFDAMEAANLEFISMVQAKQWDLQRLFKDIEDLPIFLTLRLAEMSLSEQLQLFELLNPIHPTLEFWCGHPQLAELEEPPAEWTDADWQTARVSFHPQLRTPALYETMQNAIVQQQALELTQFLPIVPGPLVVDSLMVACLLPLVTQILPVSALVENWQRLRPLNPLTLEPTTEQEAWGAIAQLLVGLEELGYIFLERAS</sequence>
<evidence type="ECO:0000313" key="3">
    <source>
        <dbReference type="Proteomes" id="UP001230986"/>
    </source>
</evidence>
<dbReference type="Proteomes" id="UP001230986">
    <property type="component" value="Unassembled WGS sequence"/>
</dbReference>
<dbReference type="EMBL" id="JASVEJ010000035">
    <property type="protein sequence ID" value="MDL5057641.1"/>
    <property type="molecule type" value="Genomic_DNA"/>
</dbReference>
<dbReference type="GO" id="GO:0032259">
    <property type="term" value="P:methylation"/>
    <property type="evidence" value="ECO:0007669"/>
    <property type="project" value="UniProtKB-KW"/>
</dbReference>
<dbReference type="InterPro" id="IPR029063">
    <property type="entry name" value="SAM-dependent_MTases_sf"/>
</dbReference>
<keyword evidence="3" id="KW-1185">Reference proteome</keyword>
<dbReference type="GO" id="GO:0008168">
    <property type="term" value="F:methyltransferase activity"/>
    <property type="evidence" value="ECO:0007669"/>
    <property type="project" value="UniProtKB-KW"/>
</dbReference>
<reference evidence="2 3" key="1">
    <citation type="submission" date="2023-06" db="EMBL/GenBank/DDBJ databases">
        <title>Whole genome sequence of Oscillatoria calcuttensis NRMC-F 0142.</title>
        <authorList>
            <person name="Shakena Fathima T."/>
            <person name="Muralitharan G."/>
            <person name="Thajuddin N."/>
        </authorList>
    </citation>
    <scope>NUCLEOTIDE SEQUENCE [LARGE SCALE GENOMIC DNA]</scope>
    <source>
        <strain evidence="2 3">NRMC-F 0142</strain>
    </source>
</reference>
<evidence type="ECO:0000313" key="2">
    <source>
        <dbReference type="EMBL" id="MDL5057641.1"/>
    </source>
</evidence>
<keyword evidence="2" id="KW-0489">Methyltransferase</keyword>
<dbReference type="RefSeq" id="WP_284477106.1">
    <property type="nucleotide sequence ID" value="NZ_JASVEJ010000035.1"/>
</dbReference>
<dbReference type="InterPro" id="IPR025714">
    <property type="entry name" value="Methyltranfer_dom"/>
</dbReference>
<name>A0ABT7M066_9CYAN</name>
<feature type="domain" description="Methyltransferase" evidence="1">
    <location>
        <begin position="43"/>
        <end position="145"/>
    </location>
</feature>
<accession>A0ABT7M066</accession>
<proteinExistence type="predicted"/>
<protein>
    <submittedName>
        <fullName evidence="2">Methyltransferase domain-containing protein</fullName>
    </submittedName>
</protein>
<dbReference type="CDD" id="cd02440">
    <property type="entry name" value="AdoMet_MTases"/>
    <property type="match status" value="1"/>
</dbReference>